<keyword evidence="2" id="KW-1185">Reference proteome</keyword>
<evidence type="ECO:0000313" key="1">
    <source>
        <dbReference type="EMBL" id="UYM17424.1"/>
    </source>
</evidence>
<accession>A0ABY6GYG5</accession>
<name>A0ABY6GYG5_9GAMM</name>
<dbReference type="EMBL" id="CP103300">
    <property type="protein sequence ID" value="UYM17424.1"/>
    <property type="molecule type" value="Genomic_DNA"/>
</dbReference>
<reference evidence="1" key="1">
    <citation type="submission" date="2022-10" db="EMBL/GenBank/DDBJ databases">
        <title>Completed Genome Sequence of two octocoral isolated bacterium, Endozoicomonas euniceicola EF212T and Endozoicomonas gorgoniicola PS125T.</title>
        <authorList>
            <person name="Chiou Y.-J."/>
            <person name="Chen Y.-H."/>
        </authorList>
    </citation>
    <scope>NUCLEOTIDE SEQUENCE</scope>
    <source>
        <strain evidence="1">EF212</strain>
    </source>
</reference>
<dbReference type="RefSeq" id="WP_262599998.1">
    <property type="nucleotide sequence ID" value="NZ_CP103300.1"/>
</dbReference>
<protein>
    <submittedName>
        <fullName evidence="1">Uncharacterized protein</fullName>
    </submittedName>
</protein>
<evidence type="ECO:0000313" key="2">
    <source>
        <dbReference type="Proteomes" id="UP001163255"/>
    </source>
</evidence>
<dbReference type="Proteomes" id="UP001163255">
    <property type="component" value="Chromosome"/>
</dbReference>
<proteinExistence type="predicted"/>
<organism evidence="1 2">
    <name type="scientific">Endozoicomonas euniceicola</name>
    <dbReference type="NCBI Taxonomy" id="1234143"/>
    <lineage>
        <taxon>Bacteria</taxon>
        <taxon>Pseudomonadati</taxon>
        <taxon>Pseudomonadota</taxon>
        <taxon>Gammaproteobacteria</taxon>
        <taxon>Oceanospirillales</taxon>
        <taxon>Endozoicomonadaceae</taxon>
        <taxon>Endozoicomonas</taxon>
    </lineage>
</organism>
<sequence>MNLIVTIGLLGQPAFATAPAEDEKSQDFYILDHLKTGVAWGLVPLSSEVAINTLQSYLESHKLSFLLKLLAIHKSNIRRASSQHLTDNISALLESVSYKALSDDHVRQKTDALQTDLRYRSLSTFSVLSLHAQKARKTFYRLLDIIDTVSSSANLAMSRGDENRAAALMALNALSMTYLHPEATGRDVLDSVYVSFSQNIDWDKHPDFRTHITQHLNAMDPLMKHSAMMGLRYCNMLNEWKVSSADCLQYEAATMDELKGLASASNLEETELVKSLLKNVPKDQIRSGIFVLGVTLPATFLYFLGKRHFAINVIAKHFSKIVGAATSKQNMERFASQSRRTLENWGAINTGSTINRKSGSVDYTNQYFSSLQKKAGAILAEQPNFARSNSQRSLETLVIHFADAYRNTDNKASILASAMIQNHREIVEINTEDTVIKGALMAYLPIKDESELNEIYKHIEVLDPHGLKDPIFYKGYKKLAESWAEVTLNDTLSSVFHPQTVNEQTDTCPAEGCPPEKTAQPEIFFPWYYHYLPGKETVTNAAIHFTPLGYSMAIALIEPYIINKFRPEKGKRRGLPKRACYYFFSSLIEFGLLSVGEPAIVQLQTAIKNWIGSKTGIIDPEDREIQNELTGKINVINQKLSIEAQTSRSYKMTMEAMLVKSLSLASALLINEEKSYTDSARVVAYAAYLIRYYHPEFETDSTVITALANARLGSGLNLLQQNSLMPLYAKQVLLHLAELDSNYADEAIKTNYLNILNNWGIECNQDDARNAQDVLDSWAVYGDYALGATGFIVQSVVKAFFHKWGVVPRSIANFLANTFEFGTTDSLRKKIYAYSRQAMLNVATSYSPDEKKSADYANKELTKSFRRQKFYFTKPELDARTQLVQIITSVIHCFSEAFFLMVANNTDKATDLIASGLSRAILYAPDLPGDDVHLKKALQTLTARYRDELNGLNEEILRKTSEQLKTKVPEESDIYSSGMAKAQLMQQAWSNVVED</sequence>
<gene>
    <name evidence="1" type="ORF">NX720_05755</name>
</gene>